<dbReference type="RefSeq" id="WP_145109762.1">
    <property type="nucleotide sequence ID" value="NZ_CP036349.1"/>
</dbReference>
<name>A0A518K5X0_9BACT</name>
<evidence type="ECO:0000313" key="2">
    <source>
        <dbReference type="Proteomes" id="UP000316426"/>
    </source>
</evidence>
<protein>
    <submittedName>
        <fullName evidence="1">Uncharacterized protein</fullName>
    </submittedName>
</protein>
<sequence length="119" mass="13044">MAQNKKPIGDMMLVGAVAYQLYSRIYYGQVEYYAEIGRPYTDKSTGRTSIIPQMKAVATRDFLAAAEQAGSKLDELRSAQFKHSLAINAQTITPLAAGLEAVSDPEPETYQEPLSLKLA</sequence>
<dbReference type="EMBL" id="CP036349">
    <property type="protein sequence ID" value="QDV73194.1"/>
    <property type="molecule type" value="Genomic_DNA"/>
</dbReference>
<evidence type="ECO:0000313" key="1">
    <source>
        <dbReference type="EMBL" id="QDV73194.1"/>
    </source>
</evidence>
<gene>
    <name evidence="1" type="ORF">Spa11_13900</name>
</gene>
<accession>A0A518K5X0</accession>
<reference evidence="1 2" key="1">
    <citation type="submission" date="2019-02" db="EMBL/GenBank/DDBJ databases">
        <title>Deep-cultivation of Planctomycetes and their phenomic and genomic characterization uncovers novel biology.</title>
        <authorList>
            <person name="Wiegand S."/>
            <person name="Jogler M."/>
            <person name="Boedeker C."/>
            <person name="Pinto D."/>
            <person name="Vollmers J."/>
            <person name="Rivas-Marin E."/>
            <person name="Kohn T."/>
            <person name="Peeters S.H."/>
            <person name="Heuer A."/>
            <person name="Rast P."/>
            <person name="Oberbeckmann S."/>
            <person name="Bunk B."/>
            <person name="Jeske O."/>
            <person name="Meyerdierks A."/>
            <person name="Storesund J.E."/>
            <person name="Kallscheuer N."/>
            <person name="Luecker S."/>
            <person name="Lage O.M."/>
            <person name="Pohl T."/>
            <person name="Merkel B.J."/>
            <person name="Hornburger P."/>
            <person name="Mueller R.-W."/>
            <person name="Bruemmer F."/>
            <person name="Labrenz M."/>
            <person name="Spormann A.M."/>
            <person name="Op den Camp H."/>
            <person name="Overmann J."/>
            <person name="Amann R."/>
            <person name="Jetten M.S.M."/>
            <person name="Mascher T."/>
            <person name="Medema M.H."/>
            <person name="Devos D.P."/>
            <person name="Kaster A.-K."/>
            <person name="Ovreas L."/>
            <person name="Rohde M."/>
            <person name="Galperin M.Y."/>
            <person name="Jogler C."/>
        </authorList>
    </citation>
    <scope>NUCLEOTIDE SEQUENCE [LARGE SCALE GENOMIC DNA]</scope>
    <source>
        <strain evidence="1 2">Spa11</strain>
    </source>
</reference>
<dbReference type="AlphaFoldDB" id="A0A518K5X0"/>
<organism evidence="1 2">
    <name type="scientific">Botrimarina mediterranea</name>
    <dbReference type="NCBI Taxonomy" id="2528022"/>
    <lineage>
        <taxon>Bacteria</taxon>
        <taxon>Pseudomonadati</taxon>
        <taxon>Planctomycetota</taxon>
        <taxon>Planctomycetia</taxon>
        <taxon>Pirellulales</taxon>
        <taxon>Lacipirellulaceae</taxon>
        <taxon>Botrimarina</taxon>
    </lineage>
</organism>
<dbReference type="Proteomes" id="UP000316426">
    <property type="component" value="Chromosome"/>
</dbReference>
<keyword evidence="2" id="KW-1185">Reference proteome</keyword>
<proteinExistence type="predicted"/>
<dbReference type="KEGG" id="bmei:Spa11_13900"/>